<evidence type="ECO:0000256" key="1">
    <source>
        <dbReference type="SAM" id="Coils"/>
    </source>
</evidence>
<keyword evidence="4" id="KW-1185">Reference proteome</keyword>
<dbReference type="AlphaFoldDB" id="A0AAD9GCF3"/>
<evidence type="ECO:0000313" key="3">
    <source>
        <dbReference type="EMBL" id="KAK1935804.1"/>
    </source>
</evidence>
<dbReference type="Proteomes" id="UP001259832">
    <property type="component" value="Unassembled WGS sequence"/>
</dbReference>
<feature type="region of interest" description="Disordered" evidence="2">
    <location>
        <begin position="23"/>
        <end position="51"/>
    </location>
</feature>
<accession>A0AAD9GCF3</accession>
<sequence>MPPSSLYPPTILSLSEDVIGSVKQRISPPHRYLDRGNNRPTKSQRFISTTSPRSLLLSDKNSQDEEVEQEVAETRRKRIRINQARYRQKLQKKPEQLERCIQQLTEQVQHLEGERDQAVGGDAFQKTVWTAAVEYFRIFTRGWTAPAGANIVAMTLLKTLISSDVAFSGGIGLDALVHSWRVFTQYFPDVHLQVKNLKELSSDLVYATTTTAITLSDTAMGNAFPHLTNGGAGGRCSWLAERLGGQRLVLHGSVRFHWDNITHRLVEIQAQTDLVSPFLALLENLEDVSLAFAYALITPEGNLVE</sequence>
<feature type="coiled-coil region" evidence="1">
    <location>
        <begin position="57"/>
        <end position="107"/>
    </location>
</feature>
<gene>
    <name evidence="3" type="ORF">P3T76_010498</name>
</gene>
<feature type="compositionally biased region" description="Polar residues" evidence="2">
    <location>
        <begin position="38"/>
        <end position="51"/>
    </location>
</feature>
<dbReference type="CDD" id="cd14686">
    <property type="entry name" value="bZIP"/>
    <property type="match status" value="1"/>
</dbReference>
<reference evidence="3" key="1">
    <citation type="submission" date="2023-08" db="EMBL/GenBank/DDBJ databases">
        <title>Reference Genome Resource for the Citrus Pathogen Phytophthora citrophthora.</title>
        <authorList>
            <person name="Moller H."/>
            <person name="Coetzee B."/>
            <person name="Rose L.J."/>
            <person name="Van Niekerk J.M."/>
        </authorList>
    </citation>
    <scope>NUCLEOTIDE SEQUENCE</scope>
    <source>
        <strain evidence="3">STE-U-9442</strain>
    </source>
</reference>
<keyword evidence="1" id="KW-0175">Coiled coil</keyword>
<dbReference type="EMBL" id="JASMQC010000022">
    <property type="protein sequence ID" value="KAK1935804.1"/>
    <property type="molecule type" value="Genomic_DNA"/>
</dbReference>
<comment type="caution">
    <text evidence="3">The sequence shown here is derived from an EMBL/GenBank/DDBJ whole genome shotgun (WGS) entry which is preliminary data.</text>
</comment>
<name>A0AAD9GCF3_9STRA</name>
<protein>
    <submittedName>
        <fullName evidence="3">BZIP transcription factor 1</fullName>
    </submittedName>
</protein>
<proteinExistence type="predicted"/>
<evidence type="ECO:0000256" key="2">
    <source>
        <dbReference type="SAM" id="MobiDB-lite"/>
    </source>
</evidence>
<organism evidence="3 4">
    <name type="scientific">Phytophthora citrophthora</name>
    <dbReference type="NCBI Taxonomy" id="4793"/>
    <lineage>
        <taxon>Eukaryota</taxon>
        <taxon>Sar</taxon>
        <taxon>Stramenopiles</taxon>
        <taxon>Oomycota</taxon>
        <taxon>Peronosporomycetes</taxon>
        <taxon>Peronosporales</taxon>
        <taxon>Peronosporaceae</taxon>
        <taxon>Phytophthora</taxon>
    </lineage>
</organism>
<evidence type="ECO:0000313" key="4">
    <source>
        <dbReference type="Proteomes" id="UP001259832"/>
    </source>
</evidence>